<dbReference type="SMART" id="SM00271">
    <property type="entry name" value="DnaJ"/>
    <property type="match status" value="1"/>
</dbReference>
<dbReference type="OMA" id="DAYDTVM"/>
<dbReference type="PRINTS" id="PR00625">
    <property type="entry name" value="JDOMAIN"/>
</dbReference>
<dbReference type="FunCoup" id="A0A2K2BS76">
    <property type="interactions" value="238"/>
</dbReference>
<dbReference type="Gramene" id="Potri.001G043100.1.v4.1">
    <property type="protein sequence ID" value="Potri.001G043100.1.v4.1"/>
    <property type="gene ID" value="Potri.001G043100.v4.1"/>
</dbReference>
<organism evidence="2 3">
    <name type="scientific">Populus trichocarpa</name>
    <name type="common">Western balsam poplar</name>
    <name type="synonym">Populus balsamifera subsp. trichocarpa</name>
    <dbReference type="NCBI Taxonomy" id="3694"/>
    <lineage>
        <taxon>Eukaryota</taxon>
        <taxon>Viridiplantae</taxon>
        <taxon>Streptophyta</taxon>
        <taxon>Embryophyta</taxon>
        <taxon>Tracheophyta</taxon>
        <taxon>Spermatophyta</taxon>
        <taxon>Magnoliopsida</taxon>
        <taxon>eudicotyledons</taxon>
        <taxon>Gunneridae</taxon>
        <taxon>Pentapetalae</taxon>
        <taxon>rosids</taxon>
        <taxon>fabids</taxon>
        <taxon>Malpighiales</taxon>
        <taxon>Salicaceae</taxon>
        <taxon>Saliceae</taxon>
        <taxon>Populus</taxon>
    </lineage>
</organism>
<protein>
    <recommendedName>
        <fullName evidence="1">J domain-containing protein</fullName>
    </recommendedName>
</protein>
<keyword evidence="3" id="KW-1185">Reference proteome</keyword>
<evidence type="ECO:0000313" key="2">
    <source>
        <dbReference type="EMBL" id="PNT52628.1"/>
    </source>
</evidence>
<gene>
    <name evidence="2" type="ORF">POPTR_001G043100</name>
</gene>
<accession>A0A2K2BS76</accession>
<dbReference type="Gene3D" id="1.10.287.110">
    <property type="entry name" value="DnaJ domain"/>
    <property type="match status" value="1"/>
</dbReference>
<name>A0A2K2BS76_POPTR</name>
<dbReference type="PROSITE" id="PS50076">
    <property type="entry name" value="DNAJ_2"/>
    <property type="match status" value="1"/>
</dbReference>
<dbReference type="SUPFAM" id="SSF46565">
    <property type="entry name" value="Chaperone J-domain"/>
    <property type="match status" value="1"/>
</dbReference>
<dbReference type="InParanoid" id="A0A2K2BS76"/>
<dbReference type="InterPro" id="IPR050817">
    <property type="entry name" value="DjlA_DnaK_co-chaperone"/>
</dbReference>
<evidence type="ECO:0000259" key="1">
    <source>
        <dbReference type="PROSITE" id="PS50076"/>
    </source>
</evidence>
<dbReference type="Pfam" id="PF00226">
    <property type="entry name" value="DnaJ"/>
    <property type="match status" value="1"/>
</dbReference>
<dbReference type="EMBL" id="CM009290">
    <property type="protein sequence ID" value="PNT52628.1"/>
    <property type="molecule type" value="Genomic_DNA"/>
</dbReference>
<dbReference type="AlphaFoldDB" id="A0A2K2BS76"/>
<reference evidence="2 3" key="1">
    <citation type="journal article" date="2006" name="Science">
        <title>The genome of black cottonwood, Populus trichocarpa (Torr. &amp; Gray).</title>
        <authorList>
            <person name="Tuskan G.A."/>
            <person name="Difazio S."/>
            <person name="Jansson S."/>
            <person name="Bohlmann J."/>
            <person name="Grigoriev I."/>
            <person name="Hellsten U."/>
            <person name="Putnam N."/>
            <person name="Ralph S."/>
            <person name="Rombauts S."/>
            <person name="Salamov A."/>
            <person name="Schein J."/>
            <person name="Sterck L."/>
            <person name="Aerts A."/>
            <person name="Bhalerao R.R."/>
            <person name="Bhalerao R.P."/>
            <person name="Blaudez D."/>
            <person name="Boerjan W."/>
            <person name="Brun A."/>
            <person name="Brunner A."/>
            <person name="Busov V."/>
            <person name="Campbell M."/>
            <person name="Carlson J."/>
            <person name="Chalot M."/>
            <person name="Chapman J."/>
            <person name="Chen G.L."/>
            <person name="Cooper D."/>
            <person name="Coutinho P.M."/>
            <person name="Couturier J."/>
            <person name="Covert S."/>
            <person name="Cronk Q."/>
            <person name="Cunningham R."/>
            <person name="Davis J."/>
            <person name="Degroeve S."/>
            <person name="Dejardin A."/>
            <person name="Depamphilis C."/>
            <person name="Detter J."/>
            <person name="Dirks B."/>
            <person name="Dubchak I."/>
            <person name="Duplessis S."/>
            <person name="Ehlting J."/>
            <person name="Ellis B."/>
            <person name="Gendler K."/>
            <person name="Goodstein D."/>
            <person name="Gribskov M."/>
            <person name="Grimwood J."/>
            <person name="Groover A."/>
            <person name="Gunter L."/>
            <person name="Hamberger B."/>
            <person name="Heinze B."/>
            <person name="Helariutta Y."/>
            <person name="Henrissat B."/>
            <person name="Holligan D."/>
            <person name="Holt R."/>
            <person name="Huang W."/>
            <person name="Islam-Faridi N."/>
            <person name="Jones S."/>
            <person name="Jones-Rhoades M."/>
            <person name="Jorgensen R."/>
            <person name="Joshi C."/>
            <person name="Kangasjarvi J."/>
            <person name="Karlsson J."/>
            <person name="Kelleher C."/>
            <person name="Kirkpatrick R."/>
            <person name="Kirst M."/>
            <person name="Kohler A."/>
            <person name="Kalluri U."/>
            <person name="Larimer F."/>
            <person name="Leebens-Mack J."/>
            <person name="Leple J.C."/>
            <person name="Locascio P."/>
            <person name="Lou Y."/>
            <person name="Lucas S."/>
            <person name="Martin F."/>
            <person name="Montanini B."/>
            <person name="Napoli C."/>
            <person name="Nelson D.R."/>
            <person name="Nelson C."/>
            <person name="Nieminen K."/>
            <person name="Nilsson O."/>
            <person name="Pereda V."/>
            <person name="Peter G."/>
            <person name="Philippe R."/>
            <person name="Pilate G."/>
            <person name="Poliakov A."/>
            <person name="Razumovskaya J."/>
            <person name="Richardson P."/>
            <person name="Rinaldi C."/>
            <person name="Ritland K."/>
            <person name="Rouze P."/>
            <person name="Ryaboy D."/>
            <person name="Schmutz J."/>
            <person name="Schrader J."/>
            <person name="Segerman B."/>
            <person name="Shin H."/>
            <person name="Siddiqui A."/>
            <person name="Sterky F."/>
            <person name="Terry A."/>
            <person name="Tsai C.J."/>
            <person name="Uberbacher E."/>
            <person name="Unneberg P."/>
            <person name="Vahala J."/>
            <person name="Wall K."/>
            <person name="Wessler S."/>
            <person name="Yang G."/>
            <person name="Yin T."/>
            <person name="Douglas C."/>
            <person name="Marra M."/>
            <person name="Sandberg G."/>
            <person name="Van de Peer Y."/>
            <person name="Rokhsar D."/>
        </authorList>
    </citation>
    <scope>NUCLEOTIDE SEQUENCE [LARGE SCALE GENOMIC DNA]</scope>
    <source>
        <strain evidence="3">cv. Nisqually</strain>
    </source>
</reference>
<dbReference type="OrthoDB" id="552049at2759"/>
<dbReference type="Proteomes" id="UP000006729">
    <property type="component" value="Chromosome 1"/>
</dbReference>
<dbReference type="ExpressionAtlas" id="A0A2K2BS76">
    <property type="expression patterns" value="baseline and differential"/>
</dbReference>
<sequence>MASAAAVGMVGGNGCAGSSASWFQIKNRRKKNSNDKMGRDGVRFFTAASYSSPSVMDPYKTLRIQPDASESEVKKAFRQLALQYHPDVCRGSNCGVQFSLINEAYDTVMSNLREEPDESSQMYMSYEPSEQGIDEPMRGMNDTDWDMWEEWMGWEGAGIRDYSSHVNPYI</sequence>
<feature type="domain" description="J" evidence="1">
    <location>
        <begin position="57"/>
        <end position="127"/>
    </location>
</feature>
<dbReference type="InterPro" id="IPR001623">
    <property type="entry name" value="DnaJ_domain"/>
</dbReference>
<dbReference type="STRING" id="3694.A0A2K2BS76"/>
<dbReference type="InterPro" id="IPR036869">
    <property type="entry name" value="J_dom_sf"/>
</dbReference>
<dbReference type="SMR" id="A0A2K2BS76"/>
<dbReference type="PANTHER" id="PTHR24074">
    <property type="entry name" value="CO-CHAPERONE PROTEIN DJLA"/>
    <property type="match status" value="1"/>
</dbReference>
<dbReference type="CDD" id="cd06257">
    <property type="entry name" value="DnaJ"/>
    <property type="match status" value="1"/>
</dbReference>
<evidence type="ECO:0000313" key="3">
    <source>
        <dbReference type="Proteomes" id="UP000006729"/>
    </source>
</evidence>
<proteinExistence type="predicted"/>